<evidence type="ECO:0000313" key="1">
    <source>
        <dbReference type="EMBL" id="KAJ9069693.1"/>
    </source>
</evidence>
<gene>
    <name evidence="1" type="ORF">DSO57_1015966</name>
</gene>
<keyword evidence="2" id="KW-1185">Reference proteome</keyword>
<dbReference type="EMBL" id="QTSX02003614">
    <property type="protein sequence ID" value="KAJ9069693.1"/>
    <property type="molecule type" value="Genomic_DNA"/>
</dbReference>
<evidence type="ECO:0000313" key="2">
    <source>
        <dbReference type="Proteomes" id="UP001165960"/>
    </source>
</evidence>
<organism evidence="1 2">
    <name type="scientific">Entomophthora muscae</name>
    <dbReference type="NCBI Taxonomy" id="34485"/>
    <lineage>
        <taxon>Eukaryota</taxon>
        <taxon>Fungi</taxon>
        <taxon>Fungi incertae sedis</taxon>
        <taxon>Zoopagomycota</taxon>
        <taxon>Entomophthoromycotina</taxon>
        <taxon>Entomophthoromycetes</taxon>
        <taxon>Entomophthorales</taxon>
        <taxon>Entomophthoraceae</taxon>
        <taxon>Entomophthora</taxon>
    </lineage>
</organism>
<dbReference type="Proteomes" id="UP001165960">
    <property type="component" value="Unassembled WGS sequence"/>
</dbReference>
<sequence>MITVDMDTVNMSSVAALAFGTPYGVIGVEQGKLQSTVPGKPLLVPTSFLSQWRAKACNIEQEQIKRATKYLEARYCCN</sequence>
<name>A0ACC2T502_9FUNG</name>
<protein>
    <submittedName>
        <fullName evidence="1">Uncharacterized protein</fullName>
    </submittedName>
</protein>
<accession>A0ACC2T502</accession>
<reference evidence="1" key="1">
    <citation type="submission" date="2022-04" db="EMBL/GenBank/DDBJ databases">
        <title>Genome of the entomopathogenic fungus Entomophthora muscae.</title>
        <authorList>
            <person name="Elya C."/>
            <person name="Lovett B.R."/>
            <person name="Lee E."/>
            <person name="Macias A.M."/>
            <person name="Hajek A.E."/>
            <person name="De Bivort B.L."/>
            <person name="Kasson M.T."/>
            <person name="De Fine Licht H.H."/>
            <person name="Stajich J.E."/>
        </authorList>
    </citation>
    <scope>NUCLEOTIDE SEQUENCE</scope>
    <source>
        <strain evidence="1">Berkeley</strain>
    </source>
</reference>
<comment type="caution">
    <text evidence="1">The sequence shown here is derived from an EMBL/GenBank/DDBJ whole genome shotgun (WGS) entry which is preliminary data.</text>
</comment>
<proteinExistence type="predicted"/>